<proteinExistence type="predicted"/>
<dbReference type="Gene3D" id="3.10.129.10">
    <property type="entry name" value="Hotdog Thioesterase"/>
    <property type="match status" value="1"/>
</dbReference>
<dbReference type="Proteomes" id="UP000029646">
    <property type="component" value="Unassembled WGS sequence"/>
</dbReference>
<name>A0A090WYJ0_9FLAO</name>
<dbReference type="EMBL" id="BBNS01000024">
    <property type="protein sequence ID" value="GAL72437.1"/>
    <property type="molecule type" value="Genomic_DNA"/>
</dbReference>
<protein>
    <submittedName>
        <fullName evidence="1">ComA operon protein 2</fullName>
    </submittedName>
</protein>
<sequence length="55" mass="6321">MKAEVLKQANSACKNTLMETLHIEIVDFGDNFLIAKMPVTPRVHQPMVFYTEEQL</sequence>
<dbReference type="AlphaFoldDB" id="A0A090WYJ0"/>
<organism evidence="1 2">
    <name type="scientific">Jejuia pallidilutea</name>
    <dbReference type="NCBI Taxonomy" id="504487"/>
    <lineage>
        <taxon>Bacteria</taxon>
        <taxon>Pseudomonadati</taxon>
        <taxon>Bacteroidota</taxon>
        <taxon>Flavobacteriia</taxon>
        <taxon>Flavobacteriales</taxon>
        <taxon>Flavobacteriaceae</taxon>
        <taxon>Jejuia</taxon>
    </lineage>
</organism>
<evidence type="ECO:0000313" key="2">
    <source>
        <dbReference type="Proteomes" id="UP000029646"/>
    </source>
</evidence>
<accession>A0A090WYJ0</accession>
<comment type="caution">
    <text evidence="1">The sequence shown here is derived from an EMBL/GenBank/DDBJ whole genome shotgun (WGS) entry which is preliminary data.</text>
</comment>
<gene>
    <name evidence="1" type="ORF">JCM19302_1199</name>
</gene>
<reference evidence="1 2" key="1">
    <citation type="journal article" date="2014" name="Genome Announc.">
        <title>Draft Genome Sequence of Marine Flavobacterium Jejuia pallidilutea Strain 11shimoA1 and Pigmentation Mutants.</title>
        <authorList>
            <person name="Takatani N."/>
            <person name="Nakanishi M."/>
            <person name="Meirelles P."/>
            <person name="Mino S."/>
            <person name="Suda W."/>
            <person name="Oshima K."/>
            <person name="Hattori M."/>
            <person name="Ohkuma M."/>
            <person name="Hosokawa M."/>
            <person name="Miyashita K."/>
            <person name="Thompson F.L."/>
            <person name="Niwa A."/>
            <person name="Sawabe T."/>
            <person name="Sawabe T."/>
        </authorList>
    </citation>
    <scope>NUCLEOTIDE SEQUENCE [LARGE SCALE GENOMIC DNA]</scope>
    <source>
        <strain evidence="2">JCM19302</strain>
    </source>
</reference>
<evidence type="ECO:0000313" key="1">
    <source>
        <dbReference type="EMBL" id="GAL72437.1"/>
    </source>
</evidence>